<dbReference type="PANTHER" id="PTHR37412">
    <property type="entry name" value="C2 DOMAIN-CONTAINING PROTEIN 5"/>
    <property type="match status" value="1"/>
</dbReference>
<dbReference type="Pfam" id="PF23025">
    <property type="entry name" value="YbjQ_2"/>
    <property type="match status" value="3"/>
</dbReference>
<protein>
    <submittedName>
        <fullName evidence="4">C2 domain-containing protein 5-like</fullName>
    </submittedName>
</protein>
<organism evidence="3 4">
    <name type="scientific">Limulus polyphemus</name>
    <name type="common">Atlantic horseshoe crab</name>
    <dbReference type="NCBI Taxonomy" id="6850"/>
    <lineage>
        <taxon>Eukaryota</taxon>
        <taxon>Metazoa</taxon>
        <taxon>Ecdysozoa</taxon>
        <taxon>Arthropoda</taxon>
        <taxon>Chelicerata</taxon>
        <taxon>Merostomata</taxon>
        <taxon>Xiphosura</taxon>
        <taxon>Limulidae</taxon>
        <taxon>Limulus</taxon>
    </lineage>
</organism>
<dbReference type="Proteomes" id="UP000694941">
    <property type="component" value="Unplaced"/>
</dbReference>
<gene>
    <name evidence="4" type="primary">LOC106459083</name>
</gene>
<dbReference type="GeneID" id="106459083"/>
<accession>A0ABM1SC48</accession>
<evidence type="ECO:0000313" key="4">
    <source>
        <dbReference type="RefSeq" id="XP_022241203.1"/>
    </source>
</evidence>
<dbReference type="RefSeq" id="XP_022241203.1">
    <property type="nucleotide sequence ID" value="XM_022385495.1"/>
</dbReference>
<feature type="region of interest" description="Disordered" evidence="1">
    <location>
        <begin position="250"/>
        <end position="338"/>
    </location>
</feature>
<feature type="compositionally biased region" description="Polar residues" evidence="1">
    <location>
        <begin position="289"/>
        <end position="317"/>
    </location>
</feature>
<dbReference type="SMART" id="SM00239">
    <property type="entry name" value="C2"/>
    <property type="match status" value="1"/>
</dbReference>
<dbReference type="PROSITE" id="PS50004">
    <property type="entry name" value="C2"/>
    <property type="match status" value="1"/>
</dbReference>
<dbReference type="InterPro" id="IPR056431">
    <property type="entry name" value="C2CD5_YbjQ-rel_dom"/>
</dbReference>
<dbReference type="Gene3D" id="2.60.40.150">
    <property type="entry name" value="C2 domain"/>
    <property type="match status" value="1"/>
</dbReference>
<evidence type="ECO:0000313" key="3">
    <source>
        <dbReference type="Proteomes" id="UP000694941"/>
    </source>
</evidence>
<evidence type="ECO:0000256" key="1">
    <source>
        <dbReference type="SAM" id="MobiDB-lite"/>
    </source>
</evidence>
<feature type="domain" description="C2" evidence="2">
    <location>
        <begin position="1"/>
        <end position="108"/>
    </location>
</feature>
<dbReference type="CDD" id="cd08688">
    <property type="entry name" value="C2_KIAA0528-like"/>
    <property type="match status" value="1"/>
</dbReference>
<sequence>MPAKVKVRILAGRNLPVMDRTSDTSDAYVEVKLGNTTFKTEVCRRSLNPQWNSEWFRFEVDDEELQDEPLQIRIMDYDTYSANDAIGKVYVNLNPLLYKQSGFLSGWYPIYDTMHGIRGEVNMAVKVDLFSDTNKYRESSCGVHFFYSPRIPHGYQAQVILGFVEELVVNDDPEYQWIDKIRTPRASNETRQTLFSKLSGEVQRKIGLKALELGGNAVVGYQQCFDLEGESGIVVRGIGTAMNLIKLSEGNPAAVSPPREGTRESPVPEDTVNTLAPGPGSPTTVTSTKLSQSPAKVNLTCGQRRSSDSDLSTTPKANSLGDSSGSGSGGTRTAVHRPAIGQDSLDMLEYPFITIKQIPQGFVQHIGGVVSARSVKLLVQINNPDEPETRDAWWTELRKEVRSHTRALGCNIVLGYCESAEIYDEVCILSASGTAAVLNTNMSNEHDGTSTLGYTLNPRPCTVVTNTQRDWEKERETAKDKEKPLKVDINLANQVRVSHNGDWNEDSVSHAACSLCHIPYSESSVPFPVNLTRCIVCRRHKVPDILLMTIEPPSVPVCGKGCLIQARVCRVKKDGSAEQNAKEISDSLPFLEYELHHQLVNKLKVKGMNGLFGLKVQVSVGEKMLVGVA</sequence>
<dbReference type="Pfam" id="PF00168">
    <property type="entry name" value="C2"/>
    <property type="match status" value="1"/>
</dbReference>
<feature type="compositionally biased region" description="Low complexity" evidence="1">
    <location>
        <begin position="277"/>
        <end position="288"/>
    </location>
</feature>
<dbReference type="InterPro" id="IPR000008">
    <property type="entry name" value="C2_dom"/>
</dbReference>
<feature type="non-terminal residue" evidence="4">
    <location>
        <position position="629"/>
    </location>
</feature>
<evidence type="ECO:0000259" key="2">
    <source>
        <dbReference type="PROSITE" id="PS50004"/>
    </source>
</evidence>
<keyword evidence="3" id="KW-1185">Reference proteome</keyword>
<proteinExistence type="predicted"/>
<dbReference type="InterPro" id="IPR035892">
    <property type="entry name" value="C2_domain_sf"/>
</dbReference>
<dbReference type="PANTHER" id="PTHR37412:SF2">
    <property type="entry name" value="C2 DOMAIN-CONTAINING PROTEIN 5"/>
    <property type="match status" value="1"/>
</dbReference>
<reference evidence="4" key="1">
    <citation type="submission" date="2025-08" db="UniProtKB">
        <authorList>
            <consortium name="RefSeq"/>
        </authorList>
    </citation>
    <scope>IDENTIFICATION</scope>
    <source>
        <tissue evidence="4">Muscle</tissue>
    </source>
</reference>
<name>A0ABM1SC48_LIMPO</name>
<dbReference type="InterPro" id="IPR037785">
    <property type="entry name" value="C2_C2CD5"/>
</dbReference>
<dbReference type="InterPro" id="IPR038983">
    <property type="entry name" value="C2CD5"/>
</dbReference>
<dbReference type="SUPFAM" id="SSF49562">
    <property type="entry name" value="C2 domain (Calcium/lipid-binding domain, CaLB)"/>
    <property type="match status" value="1"/>
</dbReference>